<dbReference type="AlphaFoldDB" id="A0A6G1QWR1"/>
<keyword evidence="2" id="KW-1185">Reference proteome</keyword>
<reference evidence="2" key="2">
    <citation type="submission" date="2019-02" db="EMBL/GenBank/DDBJ databases">
        <title>Opniocepnalus argus Var Kimnra genome.</title>
        <authorList>
            <person name="Zhou C."/>
            <person name="Xiao S."/>
        </authorList>
    </citation>
    <scope>NUCLEOTIDE SEQUENCE [LARGE SCALE GENOMIC DNA]</scope>
</reference>
<accession>A0A6G1QWR1</accession>
<proteinExistence type="predicted"/>
<organism evidence="1 2">
    <name type="scientific">Channa argus</name>
    <name type="common">Northern snakehead</name>
    <name type="synonym">Ophicephalus argus</name>
    <dbReference type="NCBI Taxonomy" id="215402"/>
    <lineage>
        <taxon>Eukaryota</taxon>
        <taxon>Metazoa</taxon>
        <taxon>Chordata</taxon>
        <taxon>Craniata</taxon>
        <taxon>Vertebrata</taxon>
        <taxon>Euteleostomi</taxon>
        <taxon>Actinopterygii</taxon>
        <taxon>Neopterygii</taxon>
        <taxon>Teleostei</taxon>
        <taxon>Neoteleostei</taxon>
        <taxon>Acanthomorphata</taxon>
        <taxon>Anabantaria</taxon>
        <taxon>Anabantiformes</taxon>
        <taxon>Channoidei</taxon>
        <taxon>Channidae</taxon>
        <taxon>Channa</taxon>
    </lineage>
</organism>
<dbReference type="Proteomes" id="UP000503349">
    <property type="component" value="Chromosome 1"/>
</dbReference>
<protein>
    <submittedName>
        <fullName evidence="1">Uncharacterized protein</fullName>
    </submittedName>
</protein>
<reference evidence="1 2" key="1">
    <citation type="submission" date="2019-02" db="EMBL/GenBank/DDBJ databases">
        <title>Opniocepnalus argus genome.</title>
        <authorList>
            <person name="Zhou C."/>
            <person name="Xiao S."/>
        </authorList>
    </citation>
    <scope>NUCLEOTIDE SEQUENCE [LARGE SCALE GENOMIC DNA]</scope>
    <source>
        <strain evidence="1">OARG1902GOOAL</strain>
        <tissue evidence="1">Muscle</tissue>
    </source>
</reference>
<name>A0A6G1QWR1_CHAAH</name>
<sequence>MEGTATTPAKQITVSVVRSLIKSFVANVTPEQWTFLRSAERDEDTCAILVELLLDFLSYISKDLVKSLQSSQLQSDEYVLGSDLRNSISQTFSEVINTECVSSELATLIVKEITETINSAMANHPLAETLLLLHSTSEAGDSETQLRTLIIMLVQRTYKKAKVPHRMGKPEDIVDHLLEKTRARLEDINFAMSKKQIKQLSKAIFKQLHKKTGCPSRLLLLMHLRDPQIEESLVSLLKHLTHPPEQQSTWSSFFSMLLLQHR</sequence>
<gene>
    <name evidence="1" type="ORF">EXN66_Car000234</name>
</gene>
<evidence type="ECO:0000313" key="2">
    <source>
        <dbReference type="Proteomes" id="UP000503349"/>
    </source>
</evidence>
<evidence type="ECO:0000313" key="1">
    <source>
        <dbReference type="EMBL" id="KAF3707062.1"/>
    </source>
</evidence>
<dbReference type="EMBL" id="CM015712">
    <property type="protein sequence ID" value="KAF3707062.1"/>
    <property type="molecule type" value="Genomic_DNA"/>
</dbReference>